<evidence type="ECO:0000313" key="11">
    <source>
        <dbReference type="Proteomes" id="UP000887568"/>
    </source>
</evidence>
<dbReference type="PROSITE" id="PS50119">
    <property type="entry name" value="ZF_BBOX"/>
    <property type="match status" value="2"/>
</dbReference>
<evidence type="ECO:0000256" key="6">
    <source>
        <dbReference type="PROSITE-ProRule" id="PRU00024"/>
    </source>
</evidence>
<evidence type="ECO:0000259" key="8">
    <source>
        <dbReference type="PROSITE" id="PS50089"/>
    </source>
</evidence>
<keyword evidence="3" id="KW-0677">Repeat</keyword>
<evidence type="ECO:0000256" key="5">
    <source>
        <dbReference type="ARBA" id="ARBA00022833"/>
    </source>
</evidence>
<keyword evidence="11" id="KW-1185">Reference proteome</keyword>
<dbReference type="SMART" id="SM00184">
    <property type="entry name" value="RING"/>
    <property type="match status" value="1"/>
</dbReference>
<dbReference type="InterPro" id="IPR017907">
    <property type="entry name" value="Znf_RING_CS"/>
</dbReference>
<dbReference type="AlphaFoldDB" id="A0A913ZMP5"/>
<feature type="domain" description="RING-type" evidence="8">
    <location>
        <begin position="20"/>
        <end position="64"/>
    </location>
</feature>
<name>A0A913ZMP5_PATMI</name>
<dbReference type="InterPro" id="IPR000315">
    <property type="entry name" value="Znf_B-box"/>
</dbReference>
<evidence type="ECO:0000313" key="10">
    <source>
        <dbReference type="EnsemblMetazoa" id="XP_038052629.1"/>
    </source>
</evidence>
<keyword evidence="2" id="KW-0479">Metal-binding</keyword>
<dbReference type="PROSITE" id="PS50089">
    <property type="entry name" value="ZF_RING_2"/>
    <property type="match status" value="1"/>
</dbReference>
<feature type="repeat" description="NHL" evidence="7">
    <location>
        <begin position="382"/>
        <end position="420"/>
    </location>
</feature>
<dbReference type="GO" id="GO:0008270">
    <property type="term" value="F:zinc ion binding"/>
    <property type="evidence" value="ECO:0007669"/>
    <property type="project" value="UniProtKB-KW"/>
</dbReference>
<dbReference type="SUPFAM" id="SSF101898">
    <property type="entry name" value="NHL repeat"/>
    <property type="match status" value="1"/>
</dbReference>
<sequence>MAEAEAKSVLGTISRGHLECPICCCRFTDPKILDCLHSFCLNCLDELNSRQQPNADEITCPVCRQTTAVPDTGLQGLPNCFFLSSLVDEFNKQERLLGDAPADTRTCEECDEGLEAVSRCLDCCKFICTKCLEAHERMKSMRHHRIIGKEQNRFDVTTIDPQKKATPQCTRHTNHEICFYCETCKTLACAKCVALDHRTAEHKYKEVADTIRSYRQDVSDILQKFNKSREEFKVTDDLLTHAKDRLRIMVARACKDIKTKEEAEIAKIRYKSRHLRDKVTQTGEERDRKFAEVQKNNRDKMKRAEQIVATVNDLMQQADDFELLDLKPKVMHNLQFQKKLKLREAQYELSFIGVKWQDVVLDTDLGEVLPEEKWQLKKEIIEIGPGDEQFECASGVACLSNGNFAVTDTTNKQLMLFTSTGMYKSSVNRKKLSDPCGVAATSGELLLVTDGKYVKVFNSRLKFIRQFAPSHDDADVDSKSDLTGIAVDKKNRIAVADSGRKLISLHHLDGSLITTISNDMIDTELTIGIRKRLIYTNYQECKLICITYTGDEVFNVNTSLDGETVRPLGVCCDNAGEIYVAVGIREAESSEMHHYSPAGVFIGRVARELRFPCGLTFTQSGDLVVADGDSVKIFQRV</sequence>
<feature type="domain" description="B box-type" evidence="9">
    <location>
        <begin position="102"/>
        <end position="149"/>
    </location>
</feature>
<evidence type="ECO:0008006" key="12">
    <source>
        <dbReference type="Google" id="ProtNLM"/>
    </source>
</evidence>
<evidence type="ECO:0000256" key="1">
    <source>
        <dbReference type="ARBA" id="ARBA00022553"/>
    </source>
</evidence>
<dbReference type="Gene3D" id="3.30.160.60">
    <property type="entry name" value="Classic Zinc Finger"/>
    <property type="match status" value="1"/>
</dbReference>
<dbReference type="PROSITE" id="PS51125">
    <property type="entry name" value="NHL"/>
    <property type="match status" value="1"/>
</dbReference>
<dbReference type="InterPro" id="IPR013083">
    <property type="entry name" value="Znf_RING/FYVE/PHD"/>
</dbReference>
<dbReference type="PANTHER" id="PTHR25462:SF296">
    <property type="entry name" value="MEIOTIC P26, ISOFORM F"/>
    <property type="match status" value="1"/>
</dbReference>
<dbReference type="EnsemblMetazoa" id="XM_038196701.1">
    <property type="protein sequence ID" value="XP_038052629.1"/>
    <property type="gene ID" value="LOC119725320"/>
</dbReference>
<dbReference type="GeneID" id="119725320"/>
<protein>
    <recommendedName>
        <fullName evidence="12">E3 ubiquitin-protein ligase TRIM56</fullName>
    </recommendedName>
</protein>
<evidence type="ECO:0000259" key="9">
    <source>
        <dbReference type="PROSITE" id="PS50119"/>
    </source>
</evidence>
<reference evidence="10" key="1">
    <citation type="submission" date="2022-11" db="UniProtKB">
        <authorList>
            <consortium name="EnsemblMetazoa"/>
        </authorList>
    </citation>
    <scope>IDENTIFICATION</scope>
</reference>
<organism evidence="10 11">
    <name type="scientific">Patiria miniata</name>
    <name type="common">Bat star</name>
    <name type="synonym">Asterina miniata</name>
    <dbReference type="NCBI Taxonomy" id="46514"/>
    <lineage>
        <taxon>Eukaryota</taxon>
        <taxon>Metazoa</taxon>
        <taxon>Echinodermata</taxon>
        <taxon>Eleutherozoa</taxon>
        <taxon>Asterozoa</taxon>
        <taxon>Asteroidea</taxon>
        <taxon>Valvatacea</taxon>
        <taxon>Valvatida</taxon>
        <taxon>Asterinidae</taxon>
        <taxon>Patiria</taxon>
    </lineage>
</organism>
<evidence type="ECO:0000256" key="7">
    <source>
        <dbReference type="PROSITE-ProRule" id="PRU00504"/>
    </source>
</evidence>
<dbReference type="SUPFAM" id="SSF57845">
    <property type="entry name" value="B-box zinc-binding domain"/>
    <property type="match status" value="1"/>
</dbReference>
<dbReference type="Gene3D" id="3.30.40.10">
    <property type="entry name" value="Zinc/RING finger domain, C3HC4 (zinc finger)"/>
    <property type="match status" value="1"/>
</dbReference>
<dbReference type="OMA" id="EQFECAS"/>
<dbReference type="SMART" id="SM00336">
    <property type="entry name" value="BBOX"/>
    <property type="match status" value="2"/>
</dbReference>
<keyword evidence="1" id="KW-0597">Phosphoprotein</keyword>
<keyword evidence="5" id="KW-0862">Zinc</keyword>
<feature type="domain" description="B box-type" evidence="9">
    <location>
        <begin position="164"/>
        <end position="207"/>
    </location>
</feature>
<evidence type="ECO:0000256" key="3">
    <source>
        <dbReference type="ARBA" id="ARBA00022737"/>
    </source>
</evidence>
<dbReference type="CDD" id="cd05819">
    <property type="entry name" value="NHL"/>
    <property type="match status" value="1"/>
</dbReference>
<dbReference type="Gene3D" id="4.10.830.40">
    <property type="match status" value="1"/>
</dbReference>
<dbReference type="RefSeq" id="XP_038052629.1">
    <property type="nucleotide sequence ID" value="XM_038196701.1"/>
</dbReference>
<dbReference type="SUPFAM" id="SSF57850">
    <property type="entry name" value="RING/U-box"/>
    <property type="match status" value="1"/>
</dbReference>
<dbReference type="Pfam" id="PF13445">
    <property type="entry name" value="zf-RING_UBOX"/>
    <property type="match status" value="1"/>
</dbReference>
<dbReference type="InterPro" id="IPR047153">
    <property type="entry name" value="TRIM45/56/19-like"/>
</dbReference>
<dbReference type="PANTHER" id="PTHR25462">
    <property type="entry name" value="BONUS, ISOFORM C-RELATED"/>
    <property type="match status" value="1"/>
</dbReference>
<accession>A0A913ZMP5</accession>
<evidence type="ECO:0000256" key="4">
    <source>
        <dbReference type="ARBA" id="ARBA00022771"/>
    </source>
</evidence>
<proteinExistence type="predicted"/>
<dbReference type="InterPro" id="IPR001841">
    <property type="entry name" value="Znf_RING"/>
</dbReference>
<dbReference type="OrthoDB" id="264520at2759"/>
<dbReference type="InterPro" id="IPR011042">
    <property type="entry name" value="6-blade_b-propeller_TolB-like"/>
</dbReference>
<evidence type="ECO:0000256" key="2">
    <source>
        <dbReference type="ARBA" id="ARBA00022723"/>
    </source>
</evidence>
<keyword evidence="4 6" id="KW-0863">Zinc-finger</keyword>
<dbReference type="Gene3D" id="2.120.10.30">
    <property type="entry name" value="TolB, C-terminal domain"/>
    <property type="match status" value="1"/>
</dbReference>
<dbReference type="PROSITE" id="PS00518">
    <property type="entry name" value="ZF_RING_1"/>
    <property type="match status" value="1"/>
</dbReference>
<dbReference type="InterPro" id="IPR027370">
    <property type="entry name" value="Znf-RING_euk"/>
</dbReference>
<dbReference type="Proteomes" id="UP000887568">
    <property type="component" value="Unplaced"/>
</dbReference>
<dbReference type="InterPro" id="IPR001258">
    <property type="entry name" value="NHL_repeat"/>
</dbReference>